<evidence type="ECO:0000313" key="4">
    <source>
        <dbReference type="EMBL" id="SSC66404.1"/>
    </source>
</evidence>
<evidence type="ECO:0008006" key="6">
    <source>
        <dbReference type="Google" id="ProtNLM"/>
    </source>
</evidence>
<keyword evidence="1" id="KW-0238">DNA-binding</keyword>
<protein>
    <recommendedName>
        <fullName evidence="6">HTH merR-type domain-containing protein</fullName>
    </recommendedName>
</protein>
<dbReference type="Proteomes" id="UP000254764">
    <property type="component" value="Unassembled WGS sequence"/>
</dbReference>
<dbReference type="STRING" id="1336235.GCA_000518785_00567"/>
<dbReference type="InterPro" id="IPR047057">
    <property type="entry name" value="MerR_fam"/>
</dbReference>
<dbReference type="GO" id="GO:0003677">
    <property type="term" value="F:DNA binding"/>
    <property type="evidence" value="ECO:0007669"/>
    <property type="project" value="UniProtKB-KW"/>
</dbReference>
<evidence type="ECO:0000313" key="5">
    <source>
        <dbReference type="Proteomes" id="UP000254764"/>
    </source>
</evidence>
<keyword evidence="5" id="KW-1185">Reference proteome</keyword>
<feature type="domain" description="HTH merR-type" evidence="3">
    <location>
        <begin position="62"/>
        <end position="126"/>
    </location>
</feature>
<name>A0A376AF86_9HYPH</name>
<gene>
    <name evidence="4" type="ORF">RHIZ70_2112</name>
</gene>
<dbReference type="InterPro" id="IPR000551">
    <property type="entry name" value="MerR-type_HTH_dom"/>
</dbReference>
<dbReference type="InterPro" id="IPR000792">
    <property type="entry name" value="Tscrpt_reg_LuxR_C"/>
</dbReference>
<dbReference type="Pfam" id="PF00196">
    <property type="entry name" value="GerE"/>
    <property type="match status" value="1"/>
</dbReference>
<evidence type="ECO:0000259" key="3">
    <source>
        <dbReference type="PROSITE" id="PS50937"/>
    </source>
</evidence>
<dbReference type="GO" id="GO:0003700">
    <property type="term" value="F:DNA-binding transcription factor activity"/>
    <property type="evidence" value="ECO:0007669"/>
    <property type="project" value="InterPro"/>
</dbReference>
<proteinExistence type="predicted"/>
<dbReference type="InterPro" id="IPR009061">
    <property type="entry name" value="DNA-bd_dom_put_sf"/>
</dbReference>
<dbReference type="PROSITE" id="PS50043">
    <property type="entry name" value="HTH_LUXR_2"/>
    <property type="match status" value="1"/>
</dbReference>
<dbReference type="AlphaFoldDB" id="A0A376AF86"/>
<dbReference type="EMBL" id="UEYP01000002">
    <property type="protein sequence ID" value="SSC66404.1"/>
    <property type="molecule type" value="Genomic_DNA"/>
</dbReference>
<evidence type="ECO:0000259" key="2">
    <source>
        <dbReference type="PROSITE" id="PS50043"/>
    </source>
</evidence>
<dbReference type="PANTHER" id="PTHR30204">
    <property type="entry name" value="REDOX-CYCLING DRUG-SENSING TRANSCRIPTIONAL ACTIVATOR SOXR"/>
    <property type="match status" value="1"/>
</dbReference>
<accession>A0A376AF86</accession>
<dbReference type="SUPFAM" id="SSF46894">
    <property type="entry name" value="C-terminal effector domain of the bipartite response regulators"/>
    <property type="match status" value="1"/>
</dbReference>
<sequence length="251" mass="27487">MHLPGGAAAIADLMQRWTGEVMADGSKYLQGESQRRDGAPADGTYLPDIPLPRDIPPDPVPIADMAEIFGVTHRTLHFYEEKGLLSARRIGLMRVYGRGDIARMALINACREIGMPVAGIQELMETLKSARSELEANGIFEEALTARKRELTASLSTIHRQLQQLASLLSHEAIDGRSERLNRHASIALDENERHCLELMAEGYAPLRVARALSLTSSEVAALETTIIRKLEANNRFQAVAKAVLLGIVAS</sequence>
<dbReference type="SUPFAM" id="SSF46955">
    <property type="entry name" value="Putative DNA-binding domain"/>
    <property type="match status" value="1"/>
</dbReference>
<dbReference type="Gene3D" id="1.10.1660.10">
    <property type="match status" value="1"/>
</dbReference>
<dbReference type="InterPro" id="IPR036388">
    <property type="entry name" value="WH-like_DNA-bd_sf"/>
</dbReference>
<reference evidence="5" key="1">
    <citation type="submission" date="2018-07" db="EMBL/GenBank/DDBJ databases">
        <authorList>
            <person name="Peiro R."/>
            <person name="Begona"/>
            <person name="Cbmso G."/>
            <person name="Lopez M."/>
            <person name="Gonzalez S."/>
        </authorList>
    </citation>
    <scope>NUCLEOTIDE SEQUENCE [LARGE SCALE GENOMIC DNA]</scope>
</reference>
<organism evidence="4 5">
    <name type="scientific">Ciceribacter selenitireducens ATCC BAA-1503</name>
    <dbReference type="NCBI Taxonomy" id="1336235"/>
    <lineage>
        <taxon>Bacteria</taxon>
        <taxon>Pseudomonadati</taxon>
        <taxon>Pseudomonadota</taxon>
        <taxon>Alphaproteobacteria</taxon>
        <taxon>Hyphomicrobiales</taxon>
        <taxon>Rhizobiaceae</taxon>
        <taxon>Ciceribacter</taxon>
    </lineage>
</organism>
<dbReference type="Pfam" id="PF13411">
    <property type="entry name" value="MerR_1"/>
    <property type="match status" value="1"/>
</dbReference>
<dbReference type="PROSITE" id="PS50937">
    <property type="entry name" value="HTH_MERR_2"/>
    <property type="match status" value="1"/>
</dbReference>
<evidence type="ECO:0000256" key="1">
    <source>
        <dbReference type="ARBA" id="ARBA00023125"/>
    </source>
</evidence>
<dbReference type="SMART" id="SM00421">
    <property type="entry name" value="HTH_LUXR"/>
    <property type="match status" value="1"/>
</dbReference>
<dbReference type="Gene3D" id="1.10.10.10">
    <property type="entry name" value="Winged helix-like DNA-binding domain superfamily/Winged helix DNA-binding domain"/>
    <property type="match status" value="1"/>
</dbReference>
<dbReference type="SMART" id="SM00422">
    <property type="entry name" value="HTH_MERR"/>
    <property type="match status" value="1"/>
</dbReference>
<dbReference type="PANTHER" id="PTHR30204:SF93">
    <property type="entry name" value="HTH MERR-TYPE DOMAIN-CONTAINING PROTEIN"/>
    <property type="match status" value="1"/>
</dbReference>
<feature type="domain" description="HTH luxR-type" evidence="2">
    <location>
        <begin position="182"/>
        <end position="247"/>
    </location>
</feature>
<dbReference type="InterPro" id="IPR016032">
    <property type="entry name" value="Sig_transdc_resp-reg_C-effctor"/>
</dbReference>